<accession>A0A0A2FRT1</accession>
<dbReference type="SFLD" id="SFLDG01017">
    <property type="entry name" value="Polyprenyl_Transferase_Like"/>
    <property type="match status" value="1"/>
</dbReference>
<gene>
    <name evidence="7" type="ORF">HQ38_04485</name>
    <name evidence="8" type="ORF">NCTC12858_01126</name>
</gene>
<dbReference type="InterPro" id="IPR008949">
    <property type="entry name" value="Isoprenoid_synthase_dom_sf"/>
</dbReference>
<dbReference type="PROSITE" id="PS00723">
    <property type="entry name" value="POLYPRENYL_SYNTHASE_1"/>
    <property type="match status" value="1"/>
</dbReference>
<comment type="similarity">
    <text evidence="2 6">Belongs to the FPP/GGPP synthase family.</text>
</comment>
<dbReference type="RefSeq" id="WP_023938824.1">
    <property type="nucleotide sequence ID" value="NZ_FUXH01000001.1"/>
</dbReference>
<dbReference type="PROSITE" id="PS00444">
    <property type="entry name" value="POLYPRENYL_SYNTHASE_2"/>
    <property type="match status" value="1"/>
</dbReference>
<dbReference type="GO" id="GO:0046872">
    <property type="term" value="F:metal ion binding"/>
    <property type="evidence" value="ECO:0007669"/>
    <property type="project" value="UniProtKB-KW"/>
</dbReference>
<comment type="cofactor">
    <cofactor evidence="1">
        <name>Mg(2+)</name>
        <dbReference type="ChEBI" id="CHEBI:18420"/>
    </cofactor>
</comment>
<reference evidence="8 10" key="2">
    <citation type="submission" date="2018-06" db="EMBL/GenBank/DDBJ databases">
        <authorList>
            <consortium name="Pathogen Informatics"/>
            <person name="Doyle S."/>
        </authorList>
    </citation>
    <scope>NUCLEOTIDE SEQUENCE [LARGE SCALE GENOMIC DNA]</scope>
    <source>
        <strain evidence="8 10">NCTC12858</strain>
    </source>
</reference>
<dbReference type="GO" id="GO:0008299">
    <property type="term" value="P:isoprenoid biosynthetic process"/>
    <property type="evidence" value="ECO:0007669"/>
    <property type="project" value="InterPro"/>
</dbReference>
<evidence type="ECO:0000256" key="6">
    <source>
        <dbReference type="RuleBase" id="RU004466"/>
    </source>
</evidence>
<dbReference type="EMBL" id="LS483447">
    <property type="protein sequence ID" value="SQH73280.1"/>
    <property type="molecule type" value="Genomic_DNA"/>
</dbReference>
<dbReference type="STRING" id="393921.HQ45_02230"/>
<dbReference type="SFLD" id="SFLDS00005">
    <property type="entry name" value="Isoprenoid_Synthase_Type_I"/>
    <property type="match status" value="1"/>
</dbReference>
<evidence type="ECO:0000313" key="9">
    <source>
        <dbReference type="Proteomes" id="UP000030136"/>
    </source>
</evidence>
<evidence type="ECO:0000313" key="8">
    <source>
        <dbReference type="EMBL" id="SQH73280.1"/>
    </source>
</evidence>
<keyword evidence="4" id="KW-0479">Metal-binding</keyword>
<dbReference type="AlphaFoldDB" id="A0A0A2FRT1"/>
<dbReference type="SUPFAM" id="SSF48576">
    <property type="entry name" value="Terpenoid synthases"/>
    <property type="match status" value="1"/>
</dbReference>
<dbReference type="eggNOG" id="COG0142">
    <property type="taxonomic scope" value="Bacteria"/>
</dbReference>
<keyword evidence="5" id="KW-0460">Magnesium</keyword>
<evidence type="ECO:0000256" key="4">
    <source>
        <dbReference type="ARBA" id="ARBA00022723"/>
    </source>
</evidence>
<keyword evidence="3 6" id="KW-0808">Transferase</keyword>
<dbReference type="Proteomes" id="UP000249300">
    <property type="component" value="Chromosome 1"/>
</dbReference>
<dbReference type="EMBL" id="JQJC01000012">
    <property type="protein sequence ID" value="KGN95050.1"/>
    <property type="molecule type" value="Genomic_DNA"/>
</dbReference>
<dbReference type="EC" id="2.5.1.10" evidence="8"/>
<organism evidence="8 10">
    <name type="scientific">Porphyromonas crevioricanis</name>
    <dbReference type="NCBI Taxonomy" id="393921"/>
    <lineage>
        <taxon>Bacteria</taxon>
        <taxon>Pseudomonadati</taxon>
        <taxon>Bacteroidota</taxon>
        <taxon>Bacteroidia</taxon>
        <taxon>Bacteroidales</taxon>
        <taxon>Porphyromonadaceae</taxon>
        <taxon>Porphyromonas</taxon>
    </lineage>
</organism>
<evidence type="ECO:0000256" key="5">
    <source>
        <dbReference type="ARBA" id="ARBA00022842"/>
    </source>
</evidence>
<keyword evidence="10" id="KW-1185">Reference proteome</keyword>
<dbReference type="KEGG" id="pcre:NCTC12858_01126"/>
<reference evidence="7 9" key="1">
    <citation type="submission" date="2014-08" db="EMBL/GenBank/DDBJ databases">
        <title>Porphyromonas crevioricanis strain:COT-253_OH1447 Genome sequencing.</title>
        <authorList>
            <person name="Wallis C."/>
            <person name="Deusch O."/>
            <person name="O'Flynn C."/>
            <person name="Davis I."/>
            <person name="Jospin G."/>
            <person name="Darling A.E."/>
            <person name="Coil D.A."/>
            <person name="Alexiev A."/>
            <person name="Horsfall A."/>
            <person name="Kirkwood N."/>
            <person name="Harris S."/>
            <person name="Eisen J.A."/>
        </authorList>
    </citation>
    <scope>NUCLEOTIDE SEQUENCE [LARGE SCALE GENOMIC DNA]</scope>
    <source>
        <strain evidence="9">COT-253 OH1447</strain>
        <strain evidence="7">COT-253_OH1447</strain>
    </source>
</reference>
<proteinExistence type="inferred from homology"/>
<dbReference type="Proteomes" id="UP000030136">
    <property type="component" value="Unassembled WGS sequence"/>
</dbReference>
<dbReference type="PANTHER" id="PTHR12001">
    <property type="entry name" value="GERANYLGERANYL PYROPHOSPHATE SYNTHASE"/>
    <property type="match status" value="1"/>
</dbReference>
<evidence type="ECO:0000313" key="10">
    <source>
        <dbReference type="Proteomes" id="UP000249300"/>
    </source>
</evidence>
<protein>
    <submittedName>
        <fullName evidence="8">Farnesyl diphosphate synthase</fullName>
        <ecNumber evidence="8">2.5.1.10</ecNumber>
    </submittedName>
</protein>
<sequence>MVDTTHILQDIESCIAQLTEEQTTVTNLYEPISYSLKAGGKRLRPVLCCLSAQVFANYQLALIPAIAIELYHNHTLVHDDIMDRSSLRRGLPTVYSRWGEEQAILSGDAMLLKAYEYLDKMEDRALLAEILPLFTRMALLVCEGQQYDIEFETRQDVTIEEYLQMIQLKTAELPAYAAKIGAICSRAASRKEIDLIYRFAIALGMAFQLQDDYLDVYADTSVFGKPIGGDIINNKKTFLLISAMNRAKEKDKNLLTQRLNGQLTETNEEKISWVTDLYNRLHIPALSAELILRYHTQANDCLSELQSMGRNIEALKILLDKMDRRSA</sequence>
<evidence type="ECO:0000256" key="3">
    <source>
        <dbReference type="ARBA" id="ARBA00022679"/>
    </source>
</evidence>
<dbReference type="Gene3D" id="1.10.600.10">
    <property type="entry name" value="Farnesyl Diphosphate Synthase"/>
    <property type="match status" value="1"/>
</dbReference>
<name>A0A0A2FRT1_9PORP</name>
<evidence type="ECO:0000256" key="1">
    <source>
        <dbReference type="ARBA" id="ARBA00001946"/>
    </source>
</evidence>
<evidence type="ECO:0000256" key="2">
    <source>
        <dbReference type="ARBA" id="ARBA00006706"/>
    </source>
</evidence>
<dbReference type="CDD" id="cd00685">
    <property type="entry name" value="Trans_IPPS_HT"/>
    <property type="match status" value="1"/>
</dbReference>
<dbReference type="OrthoDB" id="9805316at2"/>
<dbReference type="InterPro" id="IPR033749">
    <property type="entry name" value="Polyprenyl_synt_CS"/>
</dbReference>
<dbReference type="GO" id="GO:0004337">
    <property type="term" value="F:(2E,6E)-farnesyl diphosphate synthase activity"/>
    <property type="evidence" value="ECO:0007669"/>
    <property type="project" value="UniProtKB-EC"/>
</dbReference>
<dbReference type="InterPro" id="IPR000092">
    <property type="entry name" value="Polyprenyl_synt"/>
</dbReference>
<evidence type="ECO:0000313" key="7">
    <source>
        <dbReference type="EMBL" id="KGN95050.1"/>
    </source>
</evidence>
<dbReference type="PANTHER" id="PTHR12001:SF85">
    <property type="entry name" value="SHORT CHAIN ISOPRENYL DIPHOSPHATE SYNTHASE"/>
    <property type="match status" value="1"/>
</dbReference>
<dbReference type="Pfam" id="PF00348">
    <property type="entry name" value="polyprenyl_synt"/>
    <property type="match status" value="1"/>
</dbReference>